<evidence type="ECO:0008006" key="4">
    <source>
        <dbReference type="Google" id="ProtNLM"/>
    </source>
</evidence>
<accession>A0A024G3Z4</accession>
<proteinExistence type="predicted"/>
<feature type="region of interest" description="Disordered" evidence="1">
    <location>
        <begin position="382"/>
        <end position="405"/>
    </location>
</feature>
<dbReference type="PANTHER" id="PTHR37736:SF1">
    <property type="entry name" value="GLYCINE-RICH PROTEIN"/>
    <property type="match status" value="1"/>
</dbReference>
<evidence type="ECO:0000313" key="2">
    <source>
        <dbReference type="EMBL" id="CCI41034.1"/>
    </source>
</evidence>
<feature type="compositionally biased region" description="Basic residues" evidence="1">
    <location>
        <begin position="390"/>
        <end position="405"/>
    </location>
</feature>
<dbReference type="OrthoDB" id="69150at2759"/>
<protein>
    <recommendedName>
        <fullName evidence="4">Caprin-1 dimerization domain-containing protein</fullName>
    </recommendedName>
</protein>
<gene>
    <name evidence="2" type="ORF">BN9_018180</name>
</gene>
<keyword evidence="3" id="KW-1185">Reference proteome</keyword>
<dbReference type="Proteomes" id="UP000053237">
    <property type="component" value="Unassembled WGS sequence"/>
</dbReference>
<comment type="caution">
    <text evidence="2">The sequence shown here is derived from an EMBL/GenBank/DDBJ whole genome shotgun (WGS) entry which is preliminary data.</text>
</comment>
<organism evidence="2 3">
    <name type="scientific">Albugo candida</name>
    <dbReference type="NCBI Taxonomy" id="65357"/>
    <lineage>
        <taxon>Eukaryota</taxon>
        <taxon>Sar</taxon>
        <taxon>Stramenopiles</taxon>
        <taxon>Oomycota</taxon>
        <taxon>Peronosporomycetes</taxon>
        <taxon>Albuginales</taxon>
        <taxon>Albuginaceae</taxon>
        <taxon>Albugo</taxon>
    </lineage>
</organism>
<dbReference type="InParanoid" id="A0A024G3Z4"/>
<dbReference type="EMBL" id="CAIX01000014">
    <property type="protein sequence ID" value="CCI41034.1"/>
    <property type="molecule type" value="Genomic_DNA"/>
</dbReference>
<reference evidence="2 3" key="1">
    <citation type="submission" date="2012-05" db="EMBL/GenBank/DDBJ databases">
        <title>Recombination and specialization in a pathogen metapopulation.</title>
        <authorList>
            <person name="Gardiner A."/>
            <person name="Kemen E."/>
            <person name="Schultz-Larsen T."/>
            <person name="MacLean D."/>
            <person name="Van Oosterhout C."/>
            <person name="Jones J.D.G."/>
        </authorList>
    </citation>
    <scope>NUCLEOTIDE SEQUENCE [LARGE SCALE GENOMIC DNA]</scope>
    <source>
        <strain evidence="2 3">Ac Nc2</strain>
    </source>
</reference>
<sequence>MTGTKGSRTQHAKVRCVNTASQQNDGTSMFTRKPSVEKKSMQKIKGESIKSTGSIAIDIQHPYLDFIQKRKRSYKKKLDKITILEAARADGKVLNEQQKELVSGKPMLERLLLELDMVRDQFIELETDKHPICDLESPRILDKDPIDPPIQTADSTVGDNGDEHHAIEDLLEVLHIVDSYRGLQQNIPTVLDYYSQVLLGKTRPPAELSFEENLVESVAVALRYAQKSDMVFACDTTYAQLNGIVTQLVSARQPQDERLMENKPREVSPLVPNHAIVSNSGSNEHPISNGSLCLNRKSPAKSTIDDKVACINFFTDSTINDDTVEEAALKKEEQEPSPTIDMENISEAPSLSFAEAAAGKPSAGKWNRIGAVTEEKSKMICSRIVEQNRPNHRRRYQARPKQNSH</sequence>
<name>A0A024G3Z4_9STRA</name>
<evidence type="ECO:0000313" key="3">
    <source>
        <dbReference type="Proteomes" id="UP000053237"/>
    </source>
</evidence>
<dbReference type="AlphaFoldDB" id="A0A024G3Z4"/>
<dbReference type="PANTHER" id="PTHR37736">
    <property type="entry name" value="GLYCINE-RICH PROTEIN"/>
    <property type="match status" value="1"/>
</dbReference>
<evidence type="ECO:0000256" key="1">
    <source>
        <dbReference type="SAM" id="MobiDB-lite"/>
    </source>
</evidence>